<dbReference type="Proteomes" id="UP000187609">
    <property type="component" value="Unassembled WGS sequence"/>
</dbReference>
<comment type="caution">
    <text evidence="3">The sequence shown here is derived from an EMBL/GenBank/DDBJ whole genome shotgun (WGS) entry which is preliminary data.</text>
</comment>
<feature type="region of interest" description="Disordered" evidence="1">
    <location>
        <begin position="1"/>
        <end position="28"/>
    </location>
</feature>
<dbReference type="InterPro" id="IPR025558">
    <property type="entry name" value="DUF4283"/>
</dbReference>
<accession>A0A1J6K6R7</accession>
<dbReference type="Pfam" id="PF14111">
    <property type="entry name" value="DUF4283"/>
    <property type="match status" value="1"/>
</dbReference>
<evidence type="ECO:0000313" key="3">
    <source>
        <dbReference type="EMBL" id="OIT24364.1"/>
    </source>
</evidence>
<evidence type="ECO:0000313" key="4">
    <source>
        <dbReference type="Proteomes" id="UP000187609"/>
    </source>
</evidence>
<organism evidence="3 4">
    <name type="scientific">Nicotiana attenuata</name>
    <name type="common">Coyote tobacco</name>
    <dbReference type="NCBI Taxonomy" id="49451"/>
    <lineage>
        <taxon>Eukaryota</taxon>
        <taxon>Viridiplantae</taxon>
        <taxon>Streptophyta</taxon>
        <taxon>Embryophyta</taxon>
        <taxon>Tracheophyta</taxon>
        <taxon>Spermatophyta</taxon>
        <taxon>Magnoliopsida</taxon>
        <taxon>eudicotyledons</taxon>
        <taxon>Gunneridae</taxon>
        <taxon>Pentapetalae</taxon>
        <taxon>asterids</taxon>
        <taxon>lamiids</taxon>
        <taxon>Solanales</taxon>
        <taxon>Solanaceae</taxon>
        <taxon>Nicotianoideae</taxon>
        <taxon>Nicotianeae</taxon>
        <taxon>Nicotiana</taxon>
    </lineage>
</organism>
<dbReference type="PANTHER" id="PTHR33233">
    <property type="entry name" value="ENDONUCLEASE/EXONUCLEASE/PHOSPHATASE"/>
    <property type="match status" value="1"/>
</dbReference>
<protein>
    <recommendedName>
        <fullName evidence="2">DUF4283 domain-containing protein</fullName>
    </recommendedName>
</protein>
<dbReference type="PANTHER" id="PTHR33233:SF14">
    <property type="entry name" value="ENDONUCLEASE_EXONUCLEASE_PHOSPHATASE"/>
    <property type="match status" value="1"/>
</dbReference>
<reference evidence="3" key="1">
    <citation type="submission" date="2016-11" db="EMBL/GenBank/DDBJ databases">
        <title>The genome of Nicotiana attenuata.</title>
        <authorList>
            <person name="Xu S."/>
            <person name="Brockmoeller T."/>
            <person name="Gaquerel E."/>
            <person name="Navarro A."/>
            <person name="Kuhl H."/>
            <person name="Gase K."/>
            <person name="Ling Z."/>
            <person name="Zhou W."/>
            <person name="Kreitzer C."/>
            <person name="Stanke M."/>
            <person name="Tang H."/>
            <person name="Lyons E."/>
            <person name="Pandey P."/>
            <person name="Pandey S.P."/>
            <person name="Timmermann B."/>
            <person name="Baldwin I.T."/>
        </authorList>
    </citation>
    <scope>NUCLEOTIDE SEQUENCE [LARGE SCALE GENOMIC DNA]</scope>
    <source>
        <strain evidence="3">UT</strain>
    </source>
</reference>
<dbReference type="AlphaFoldDB" id="A0A1J6K6R7"/>
<keyword evidence="4" id="KW-1185">Reference proteome</keyword>
<dbReference type="OMA" id="WIFGRES"/>
<feature type="domain" description="DUF4283" evidence="2">
    <location>
        <begin position="155"/>
        <end position="237"/>
    </location>
</feature>
<evidence type="ECO:0000259" key="2">
    <source>
        <dbReference type="Pfam" id="PF14111"/>
    </source>
</evidence>
<dbReference type="Gramene" id="OIT24364">
    <property type="protein sequence ID" value="OIT24364"/>
    <property type="gene ID" value="A4A49_51574"/>
</dbReference>
<gene>
    <name evidence="3" type="ORF">A4A49_51574</name>
</gene>
<proteinExistence type="predicted"/>
<dbReference type="EMBL" id="MJEQ01003177">
    <property type="protein sequence ID" value="OIT24364.1"/>
    <property type="molecule type" value="Genomic_DNA"/>
</dbReference>
<evidence type="ECO:0000256" key="1">
    <source>
        <dbReference type="SAM" id="MobiDB-lite"/>
    </source>
</evidence>
<feature type="non-terminal residue" evidence="3">
    <location>
        <position position="250"/>
    </location>
</feature>
<name>A0A1J6K6R7_NICAT</name>
<sequence length="250" mass="28547">MARQRKKSTTKATNTEQTEKLDEEDQRIVTPETGIQQNLESAQLFHWMKGMGSAPTIMHGHELRESVEKTTIQAPTIASIALTPTDLAENETEMAMAARKLTFSTGIEDTKPTLAVVVQGNRSSQQGLKLNYYPPTVKDGRKIVRLNMIVVEEQTRRWQTSLIGYVLGGTPQFKEMLGFVYGVWQFVSTPQVLMHEEGYFVFKFDCDEDRDLVMQNGPYTFNNRPMLLKNWEADFKMSKELMTNVPVWVT</sequence>